<reference evidence="6 7" key="1">
    <citation type="submission" date="2016-10" db="EMBL/GenBank/DDBJ databases">
        <authorList>
            <person name="Varghese N."/>
            <person name="Submissions S."/>
        </authorList>
    </citation>
    <scope>NUCLEOTIDE SEQUENCE [LARGE SCALE GENOMIC DNA]</scope>
    <source>
        <strain evidence="6 7">DSM 16392</strain>
    </source>
</reference>
<organism evidence="6 7">
    <name type="scientific">Pseudovibrio ascidiaceicola</name>
    <dbReference type="NCBI Taxonomy" id="285279"/>
    <lineage>
        <taxon>Bacteria</taxon>
        <taxon>Pseudomonadati</taxon>
        <taxon>Pseudomonadota</taxon>
        <taxon>Alphaproteobacteria</taxon>
        <taxon>Hyphomicrobiales</taxon>
        <taxon>Stappiaceae</taxon>
        <taxon>Pseudovibrio</taxon>
    </lineage>
</organism>
<dbReference type="InterPro" id="IPR011051">
    <property type="entry name" value="RmlC_Cupin_sf"/>
</dbReference>
<dbReference type="SUPFAM" id="SSF51182">
    <property type="entry name" value="RmlC-like cupins"/>
    <property type="match status" value="1"/>
</dbReference>
<feature type="compositionally biased region" description="Basic and acidic residues" evidence="4">
    <location>
        <begin position="8"/>
        <end position="20"/>
    </location>
</feature>
<evidence type="ECO:0000256" key="4">
    <source>
        <dbReference type="SAM" id="MobiDB-lite"/>
    </source>
</evidence>
<evidence type="ECO:0000313" key="6">
    <source>
        <dbReference type="EMBL" id="SFL26308.1"/>
    </source>
</evidence>
<dbReference type="InterPro" id="IPR018062">
    <property type="entry name" value="HTH_AraC-typ_CS"/>
</dbReference>
<feature type="domain" description="HTH araC/xylS-type" evidence="5">
    <location>
        <begin position="173"/>
        <end position="270"/>
    </location>
</feature>
<dbReference type="InterPro" id="IPR009057">
    <property type="entry name" value="Homeodomain-like_sf"/>
</dbReference>
<dbReference type="RefSeq" id="WP_093524400.1">
    <property type="nucleotide sequence ID" value="NZ_FOSK01000034.1"/>
</dbReference>
<dbReference type="PANTHER" id="PTHR11019:SF190">
    <property type="entry name" value="ARAC-FAMILY REGULATORY PROTEIN"/>
    <property type="match status" value="1"/>
</dbReference>
<dbReference type="Pfam" id="PF02311">
    <property type="entry name" value="AraC_binding"/>
    <property type="match status" value="1"/>
</dbReference>
<keyword evidence="2 6" id="KW-0238">DNA-binding</keyword>
<dbReference type="PROSITE" id="PS01124">
    <property type="entry name" value="HTH_ARAC_FAMILY_2"/>
    <property type="match status" value="1"/>
</dbReference>
<evidence type="ECO:0000259" key="5">
    <source>
        <dbReference type="PROSITE" id="PS01124"/>
    </source>
</evidence>
<dbReference type="InterPro" id="IPR018060">
    <property type="entry name" value="HTH_AraC"/>
</dbReference>
<dbReference type="InterPro" id="IPR003313">
    <property type="entry name" value="AraC-bd"/>
</dbReference>
<dbReference type="Pfam" id="PF12833">
    <property type="entry name" value="HTH_18"/>
    <property type="match status" value="1"/>
</dbReference>
<dbReference type="Proteomes" id="UP000199598">
    <property type="component" value="Unassembled WGS sequence"/>
</dbReference>
<dbReference type="InterPro" id="IPR014710">
    <property type="entry name" value="RmlC-like_jellyroll"/>
</dbReference>
<dbReference type="EMBL" id="FOSK01000034">
    <property type="protein sequence ID" value="SFL26308.1"/>
    <property type="molecule type" value="Genomic_DNA"/>
</dbReference>
<dbReference type="PANTHER" id="PTHR11019">
    <property type="entry name" value="HTH-TYPE TRANSCRIPTIONAL REGULATOR NIMR"/>
    <property type="match status" value="1"/>
</dbReference>
<gene>
    <name evidence="6" type="ORF">SAMN04488518_1344</name>
</gene>
<dbReference type="CDD" id="cd06124">
    <property type="entry name" value="cupin_NimR-like_N"/>
    <property type="match status" value="1"/>
</dbReference>
<proteinExistence type="predicted"/>
<feature type="region of interest" description="Disordered" evidence="4">
    <location>
        <begin position="1"/>
        <end position="20"/>
    </location>
</feature>
<evidence type="ECO:0000256" key="1">
    <source>
        <dbReference type="ARBA" id="ARBA00023015"/>
    </source>
</evidence>
<comment type="caution">
    <text evidence="6">The sequence shown here is derived from an EMBL/GenBank/DDBJ whole genome shotgun (WGS) entry which is preliminary data.</text>
</comment>
<keyword evidence="7" id="KW-1185">Reference proteome</keyword>
<dbReference type="Gene3D" id="1.10.10.60">
    <property type="entry name" value="Homeodomain-like"/>
    <property type="match status" value="1"/>
</dbReference>
<dbReference type="Gene3D" id="2.60.120.10">
    <property type="entry name" value="Jelly Rolls"/>
    <property type="match status" value="1"/>
</dbReference>
<sequence length="273" mass="30882">MTKAVENLTDRSGEGSRIHDVPFRERLPQPLYFRSAQMPKNAIYPRHSHPWGELVYSYSGVMEINLRDGHFLAPPQYAVWLPPDVEHQGLNRQAAVHCSLYVSLDLCGPLPQRTTALEVNPMLRTMLEYLREKEGTCPSNPAHLRFLQVVVDQFAEGQQVGSFLPSTTDPILGKVLQHLQDNPHDNRSLAELARLHDTSERTLIRRCKRDLGIPFAEWKQRLRVLKAMPMLEAGDPVQSIADQLGYGSASSFIAMFGRMIGKTPDGYRKSVLK</sequence>
<dbReference type="SMART" id="SM00342">
    <property type="entry name" value="HTH_ARAC"/>
    <property type="match status" value="1"/>
</dbReference>
<protein>
    <submittedName>
        <fullName evidence="6">AraC-type DNA-binding protein</fullName>
    </submittedName>
</protein>
<evidence type="ECO:0000313" key="7">
    <source>
        <dbReference type="Proteomes" id="UP000199598"/>
    </source>
</evidence>
<evidence type="ECO:0000256" key="2">
    <source>
        <dbReference type="ARBA" id="ARBA00023125"/>
    </source>
</evidence>
<dbReference type="GO" id="GO:0003677">
    <property type="term" value="F:DNA binding"/>
    <property type="evidence" value="ECO:0007669"/>
    <property type="project" value="UniProtKB-KW"/>
</dbReference>
<accession>A0A1I4G8A3</accession>
<evidence type="ECO:0000256" key="3">
    <source>
        <dbReference type="ARBA" id="ARBA00023163"/>
    </source>
</evidence>
<dbReference type="SUPFAM" id="SSF46689">
    <property type="entry name" value="Homeodomain-like"/>
    <property type="match status" value="2"/>
</dbReference>
<name>A0A1I4G8A3_9HYPH</name>
<dbReference type="PROSITE" id="PS00041">
    <property type="entry name" value="HTH_ARAC_FAMILY_1"/>
    <property type="match status" value="1"/>
</dbReference>
<keyword evidence="1" id="KW-0805">Transcription regulation</keyword>
<keyword evidence="3" id="KW-0804">Transcription</keyword>